<dbReference type="RefSeq" id="WP_096445277.1">
    <property type="nucleotide sequence ID" value="NZ_JBHSOG010000032.1"/>
</dbReference>
<organism evidence="13 14">
    <name type="scientific">Thauera sinica</name>
    <dbReference type="NCBI Taxonomy" id="2665146"/>
    <lineage>
        <taxon>Bacteria</taxon>
        <taxon>Pseudomonadati</taxon>
        <taxon>Pseudomonadota</taxon>
        <taxon>Betaproteobacteria</taxon>
        <taxon>Rhodocyclales</taxon>
        <taxon>Zoogloeaceae</taxon>
        <taxon>Thauera</taxon>
    </lineage>
</organism>
<dbReference type="InterPro" id="IPR015813">
    <property type="entry name" value="Pyrv/PenolPyrv_kinase-like_dom"/>
</dbReference>
<dbReference type="InterPro" id="IPR018129">
    <property type="entry name" value="PEP_COase_Lys_AS"/>
</dbReference>
<dbReference type="EMBL" id="JBHSOG010000032">
    <property type="protein sequence ID" value="MFC5769709.1"/>
    <property type="molecule type" value="Genomic_DNA"/>
</dbReference>
<reference evidence="14" key="1">
    <citation type="journal article" date="2019" name="Int. J. Syst. Evol. Microbiol.">
        <title>The Global Catalogue of Microorganisms (GCM) 10K type strain sequencing project: providing services to taxonomists for standard genome sequencing and annotation.</title>
        <authorList>
            <consortium name="The Broad Institute Genomics Platform"/>
            <consortium name="The Broad Institute Genome Sequencing Center for Infectious Disease"/>
            <person name="Wu L."/>
            <person name="Ma J."/>
        </authorList>
    </citation>
    <scope>NUCLEOTIDE SEQUENCE [LARGE SCALE GENOMIC DNA]</scope>
    <source>
        <strain evidence="14">SHR3</strain>
    </source>
</reference>
<evidence type="ECO:0000313" key="13">
    <source>
        <dbReference type="EMBL" id="MFC5769709.1"/>
    </source>
</evidence>
<dbReference type="Pfam" id="PF00311">
    <property type="entry name" value="PEPcase"/>
    <property type="match status" value="1"/>
</dbReference>
<dbReference type="GO" id="GO:0008964">
    <property type="term" value="F:phosphoenolpyruvate carboxylase activity"/>
    <property type="evidence" value="ECO:0007669"/>
    <property type="project" value="UniProtKB-EC"/>
</dbReference>
<evidence type="ECO:0000256" key="9">
    <source>
        <dbReference type="ARBA" id="ARBA00048995"/>
    </source>
</evidence>
<dbReference type="Gene3D" id="1.20.1440.90">
    <property type="entry name" value="Phosphoenolpyruvate/pyruvate domain"/>
    <property type="match status" value="1"/>
</dbReference>
<dbReference type="InterPro" id="IPR022805">
    <property type="entry name" value="PEP_COase_bac/pln-type"/>
</dbReference>
<protein>
    <recommendedName>
        <fullName evidence="5 10">Phosphoenolpyruvate carboxylase</fullName>
        <shortName evidence="10">PEPC</shortName>
        <shortName evidence="10">PEPCase</shortName>
        <ecNumber evidence="4 10">4.1.1.31</ecNumber>
    </recommendedName>
</protein>
<dbReference type="PROSITE" id="PS00781">
    <property type="entry name" value="PEPCASE_1"/>
    <property type="match status" value="1"/>
</dbReference>
<dbReference type="EC" id="4.1.1.31" evidence="4 10"/>
<feature type="active site" evidence="10 12">
    <location>
        <position position="580"/>
    </location>
</feature>
<dbReference type="HAMAP" id="MF_00595">
    <property type="entry name" value="PEPcase_type1"/>
    <property type="match status" value="1"/>
</dbReference>
<evidence type="ECO:0000256" key="11">
    <source>
        <dbReference type="PROSITE-ProRule" id="PRU10111"/>
    </source>
</evidence>
<dbReference type="PANTHER" id="PTHR30523">
    <property type="entry name" value="PHOSPHOENOLPYRUVATE CARBOXYLASE"/>
    <property type="match status" value="1"/>
</dbReference>
<dbReference type="PRINTS" id="PR00150">
    <property type="entry name" value="PEPCARBXLASE"/>
</dbReference>
<dbReference type="Proteomes" id="UP001595974">
    <property type="component" value="Unassembled WGS sequence"/>
</dbReference>
<evidence type="ECO:0000256" key="1">
    <source>
        <dbReference type="ARBA" id="ARBA00001946"/>
    </source>
</evidence>
<dbReference type="PANTHER" id="PTHR30523:SF6">
    <property type="entry name" value="PHOSPHOENOLPYRUVATE CARBOXYLASE"/>
    <property type="match status" value="1"/>
</dbReference>
<keyword evidence="14" id="KW-1185">Reference proteome</keyword>
<dbReference type="PROSITE" id="PS00393">
    <property type="entry name" value="PEPCASE_2"/>
    <property type="match status" value="1"/>
</dbReference>
<comment type="similarity">
    <text evidence="3 10">Belongs to the PEPCase type 1 family.</text>
</comment>
<evidence type="ECO:0000256" key="12">
    <source>
        <dbReference type="PROSITE-ProRule" id="PRU10112"/>
    </source>
</evidence>
<dbReference type="SUPFAM" id="SSF51621">
    <property type="entry name" value="Phosphoenolpyruvate/pyruvate domain"/>
    <property type="match status" value="1"/>
</dbReference>
<comment type="subunit">
    <text evidence="10">Homotetramer.</text>
</comment>
<feature type="active site" evidence="10 11">
    <location>
        <position position="145"/>
    </location>
</feature>
<evidence type="ECO:0000256" key="8">
    <source>
        <dbReference type="ARBA" id="ARBA00023300"/>
    </source>
</evidence>
<evidence type="ECO:0000256" key="5">
    <source>
        <dbReference type="ARBA" id="ARBA00022419"/>
    </source>
</evidence>
<name>A0ABW1ARH7_9RHOO</name>
<evidence type="ECO:0000313" key="14">
    <source>
        <dbReference type="Proteomes" id="UP001595974"/>
    </source>
</evidence>
<dbReference type="InterPro" id="IPR021135">
    <property type="entry name" value="PEP_COase"/>
</dbReference>
<accession>A0ABW1ARH7</accession>
<comment type="caution">
    <text evidence="13">The sequence shown here is derived from an EMBL/GenBank/DDBJ whole genome shotgun (WGS) entry which is preliminary data.</text>
</comment>
<gene>
    <name evidence="10 13" type="primary">ppc</name>
    <name evidence="13" type="ORF">ACFPTN_10025</name>
</gene>
<evidence type="ECO:0000256" key="4">
    <source>
        <dbReference type="ARBA" id="ARBA00012305"/>
    </source>
</evidence>
<evidence type="ECO:0000256" key="6">
    <source>
        <dbReference type="ARBA" id="ARBA00022842"/>
    </source>
</evidence>
<keyword evidence="7 10" id="KW-0456">Lyase</keyword>
<keyword evidence="6 10" id="KW-0460">Magnesium</keyword>
<evidence type="ECO:0000256" key="7">
    <source>
        <dbReference type="ARBA" id="ARBA00023239"/>
    </source>
</evidence>
<dbReference type="NCBIfam" id="NF000584">
    <property type="entry name" value="PRK00009.1"/>
    <property type="match status" value="1"/>
</dbReference>
<evidence type="ECO:0000256" key="3">
    <source>
        <dbReference type="ARBA" id="ARBA00008346"/>
    </source>
</evidence>
<dbReference type="InterPro" id="IPR033129">
    <property type="entry name" value="PEPCASE_His_AS"/>
</dbReference>
<proteinExistence type="inferred from homology"/>
<comment type="function">
    <text evidence="2 10">Forms oxaloacetate, a four-carbon dicarboxylic acid source for the tricarboxylic acid cycle.</text>
</comment>
<sequence length="918" mass="101438">MTQDKDAPLREDIRLLGRLLGDTVRDQQGAAVFDLIERIRQNSVRFRRDDDIAARRELDDMLDALSREQTIQVVRAFSYFSHLANIAEDQHHIRRSRAHLIAGSAPREGSLAHALQRAFDSGSANAVSLQAFFETALVSPVLTAHPTEVQRKSILNCETVLARLLDERDRVQLTPEESEANLEALRRAVLTLWQTRMLRSARLSVIDEVNNGLSYFETTFLRELPRLYASLEDHLAGAAGAGAMPAELPAFLQVGSWIGGDRDGNPYVTAEVLECALAMQAEVALNYYLDELHFLGSQLSLALGLVSASDALLALAERSPDQSPHRSDEPYRRAISGIYARLAATYQALLGHAPVRHAIAEAEPYPGAGALSEDLDILHRSLVANGSAALARGRLRHLRRAVKVFGFHLAPVDLRQNSDVHERVVAELLEVARPGTGYRERDEAGRCALLLDELATARPLASPHVKYSDETESELAIFHAARRAHLRYGTAAIRQCIISKTDDVSDLLELAVLLKEAGLLRPVDKALDVNLVPLFETIGDLENAAGVMDRLFSLPGYRELLASACDDAQEVMLGYSDSNKDGGFMTSGWALYKAEGELVDVFARHGVRLRLFHGRGGSVGRGGGPSYQAILAQPEGAVQGQIRLTEQGEVIGAKYGNPEVGRRNLEVLVAATLETSLRPAGTGPTPQAFLDAMQTLSDEAFAAYRGLVYETPGFEQYFWESTVISEIAGLNIGSRPASRKKGTRIEDLRAIPWVFSWAQCRLMLPGWFGFGRAVKRFLAARPDDGLALLQRMHREWSFFATLLSNMDMVLAKSDLAIASRYAELVKDVALRESIFGRIRGEWHDTVEVLLAITGQQELLDDNPLLKRSIRNRFPYLDPLNHVQVELLRRHREQGEDERIRLGIHISINGIAAGLRNSG</sequence>
<keyword evidence="8 10" id="KW-0120">Carbon dioxide fixation</keyword>
<evidence type="ECO:0000256" key="10">
    <source>
        <dbReference type="HAMAP-Rule" id="MF_00595"/>
    </source>
</evidence>
<comment type="catalytic activity">
    <reaction evidence="9 10">
        <text>oxaloacetate + phosphate = phosphoenolpyruvate + hydrogencarbonate</text>
        <dbReference type="Rhea" id="RHEA:28370"/>
        <dbReference type="ChEBI" id="CHEBI:16452"/>
        <dbReference type="ChEBI" id="CHEBI:17544"/>
        <dbReference type="ChEBI" id="CHEBI:43474"/>
        <dbReference type="ChEBI" id="CHEBI:58702"/>
        <dbReference type="EC" id="4.1.1.31"/>
    </reaction>
</comment>
<comment type="cofactor">
    <cofactor evidence="1 10">
        <name>Mg(2+)</name>
        <dbReference type="ChEBI" id="CHEBI:18420"/>
    </cofactor>
</comment>
<evidence type="ECO:0000256" key="2">
    <source>
        <dbReference type="ARBA" id="ARBA00003670"/>
    </source>
</evidence>